<keyword evidence="5" id="KW-0597">Phosphoprotein</keyword>
<dbReference type="InterPro" id="IPR003661">
    <property type="entry name" value="HisK_dim/P_dom"/>
</dbReference>
<keyword evidence="10" id="KW-1133">Transmembrane helix</keyword>
<evidence type="ECO:0000256" key="1">
    <source>
        <dbReference type="ARBA" id="ARBA00000085"/>
    </source>
</evidence>
<keyword evidence="10" id="KW-0472">Membrane</keyword>
<dbReference type="SUPFAM" id="SSF55874">
    <property type="entry name" value="ATPase domain of HSP90 chaperone/DNA topoisomerase II/histidine kinase"/>
    <property type="match status" value="1"/>
</dbReference>
<proteinExistence type="predicted"/>
<dbReference type="PROSITE" id="PS50109">
    <property type="entry name" value="HIS_KIN"/>
    <property type="match status" value="1"/>
</dbReference>
<dbReference type="Pfam" id="PF02518">
    <property type="entry name" value="HATPase_c"/>
    <property type="match status" value="1"/>
</dbReference>
<evidence type="ECO:0000256" key="7">
    <source>
        <dbReference type="ARBA" id="ARBA00022741"/>
    </source>
</evidence>
<protein>
    <recommendedName>
        <fullName evidence="3">histidine kinase</fullName>
        <ecNumber evidence="3">2.7.13.3</ecNumber>
    </recommendedName>
</protein>
<dbReference type="InterPro" id="IPR003594">
    <property type="entry name" value="HATPase_dom"/>
</dbReference>
<keyword evidence="7" id="KW-0547">Nucleotide-binding</keyword>
<comment type="catalytic activity">
    <reaction evidence="1">
        <text>ATP + protein L-histidine = ADP + protein N-phospho-L-histidine.</text>
        <dbReference type="EC" id="2.7.13.3"/>
    </reaction>
</comment>
<dbReference type="CDD" id="cd00082">
    <property type="entry name" value="HisKA"/>
    <property type="match status" value="1"/>
</dbReference>
<dbReference type="InterPro" id="IPR036097">
    <property type="entry name" value="HisK_dim/P_sf"/>
</dbReference>
<dbReference type="SUPFAM" id="SSF47384">
    <property type="entry name" value="Homodimeric domain of signal transducing histidine kinase"/>
    <property type="match status" value="1"/>
</dbReference>
<keyword evidence="4" id="KW-1003">Cell membrane</keyword>
<evidence type="ECO:0000256" key="3">
    <source>
        <dbReference type="ARBA" id="ARBA00012438"/>
    </source>
</evidence>
<dbReference type="SMART" id="SM00387">
    <property type="entry name" value="HATPase_c"/>
    <property type="match status" value="1"/>
</dbReference>
<organism evidence="12 13">
    <name type="scientific">Francisella sciaenopsi</name>
    <dbReference type="NCBI Taxonomy" id="3055034"/>
    <lineage>
        <taxon>Bacteria</taxon>
        <taxon>Pseudomonadati</taxon>
        <taxon>Pseudomonadota</taxon>
        <taxon>Gammaproteobacteria</taxon>
        <taxon>Thiotrichales</taxon>
        <taxon>Francisellaceae</taxon>
        <taxon>Francisella</taxon>
    </lineage>
</organism>
<evidence type="ECO:0000256" key="9">
    <source>
        <dbReference type="ARBA" id="ARBA00022840"/>
    </source>
</evidence>
<dbReference type="EMBL" id="BTHG01000001">
    <property type="protein sequence ID" value="GMN88862.1"/>
    <property type="molecule type" value="Genomic_DNA"/>
</dbReference>
<dbReference type="CDD" id="cd00075">
    <property type="entry name" value="HATPase"/>
    <property type="match status" value="1"/>
</dbReference>
<evidence type="ECO:0000259" key="11">
    <source>
        <dbReference type="PROSITE" id="PS50109"/>
    </source>
</evidence>
<feature type="transmembrane region" description="Helical" evidence="10">
    <location>
        <begin position="15"/>
        <end position="39"/>
    </location>
</feature>
<evidence type="ECO:0000256" key="2">
    <source>
        <dbReference type="ARBA" id="ARBA00004651"/>
    </source>
</evidence>
<dbReference type="PANTHER" id="PTHR44936:SF10">
    <property type="entry name" value="SENSOR PROTEIN RSTB"/>
    <property type="match status" value="1"/>
</dbReference>
<dbReference type="InterPro" id="IPR036890">
    <property type="entry name" value="HATPase_C_sf"/>
</dbReference>
<dbReference type="Gene3D" id="1.10.287.130">
    <property type="match status" value="1"/>
</dbReference>
<dbReference type="RefSeq" id="WP_407876751.1">
    <property type="nucleotide sequence ID" value="NZ_BTHG01000001.1"/>
</dbReference>
<dbReference type="InterPro" id="IPR004358">
    <property type="entry name" value="Sig_transdc_His_kin-like_C"/>
</dbReference>
<gene>
    <name evidence="12" type="ORF">fsci_03480</name>
</gene>
<evidence type="ECO:0000313" key="12">
    <source>
        <dbReference type="EMBL" id="GMN88862.1"/>
    </source>
</evidence>
<feature type="transmembrane region" description="Helical" evidence="10">
    <location>
        <begin position="136"/>
        <end position="162"/>
    </location>
</feature>
<dbReference type="InterPro" id="IPR005467">
    <property type="entry name" value="His_kinase_dom"/>
</dbReference>
<dbReference type="Gene3D" id="3.30.565.10">
    <property type="entry name" value="Histidine kinase-like ATPase, C-terminal domain"/>
    <property type="match status" value="1"/>
</dbReference>
<evidence type="ECO:0000256" key="10">
    <source>
        <dbReference type="SAM" id="Phobius"/>
    </source>
</evidence>
<evidence type="ECO:0000256" key="6">
    <source>
        <dbReference type="ARBA" id="ARBA00022679"/>
    </source>
</evidence>
<evidence type="ECO:0000313" key="13">
    <source>
        <dbReference type="Proteomes" id="UP001628164"/>
    </source>
</evidence>
<dbReference type="PANTHER" id="PTHR44936">
    <property type="entry name" value="SENSOR PROTEIN CREC"/>
    <property type="match status" value="1"/>
</dbReference>
<dbReference type="EC" id="2.7.13.3" evidence="3"/>
<name>A0ABQ6PDR8_9GAMM</name>
<comment type="caution">
    <text evidence="12">The sequence shown here is derived from an EMBL/GenBank/DDBJ whole genome shotgun (WGS) entry which is preliminary data.</text>
</comment>
<feature type="domain" description="Histidine kinase" evidence="11">
    <location>
        <begin position="220"/>
        <end position="417"/>
    </location>
</feature>
<keyword evidence="13" id="KW-1185">Reference proteome</keyword>
<keyword evidence="8" id="KW-0418">Kinase</keyword>
<reference evidence="12 13" key="1">
    <citation type="journal article" date="2024" name="Dis. Aquat. Organ.">
        <title>Francisella sciaenopsi sp. nov. isolated from diseased red drum Sciaenops ocellatus in Florida, USA.</title>
        <authorList>
            <person name="Kawahara M."/>
            <person name="Cody T.T."/>
            <person name="Yanong R.P.E."/>
            <person name="Henderson E."/>
            <person name="Yazdi Z."/>
            <person name="Soto E."/>
        </authorList>
    </citation>
    <scope>NUCLEOTIDE SEQUENCE [LARGE SCALE GENOMIC DNA]</scope>
    <source>
        <strain evidence="12 13">R22-20-7</strain>
    </source>
</reference>
<comment type="subcellular location">
    <subcellularLocation>
        <location evidence="2">Cell membrane</location>
        <topology evidence="2">Multi-pass membrane protein</topology>
    </subcellularLocation>
</comment>
<evidence type="ECO:0000256" key="5">
    <source>
        <dbReference type="ARBA" id="ARBA00022553"/>
    </source>
</evidence>
<keyword evidence="9" id="KW-0067">ATP-binding</keyword>
<sequence>MNVSLRKLIRSQKKLMLAGISIIFGLIVLQFSYVGYVVYSGTEEPPERIVVYLNKNKNEKPKQDLFNDVERTDFKNALNNLYRSFTIYSKYPLCTKKQLSKLINKYEVLVQQCESIQVSKDFWINSLYKSQYALTYPINITFGLIALIFFIILAIFFIQLAWRIPYLEFQQFAFEMGMYFQSKSLKKHKGKLLNSTVETFDFMQKRVNHIIEYQNKLLAMTCHDIRTPLARIQGRRLIDSESNLNSRDLKDIQEINRMLDDLVLFSKENWLAGISPEEVSISEFLDDIAMEYIELEKNIRLINFLSEDIFINIKKPAFKRAITNIINNGFKHGDEVKLSISENTNDIYRLKISIKDNGNGIPIEEINKVFEPFYTGSSTKKGNGLGLAVSKEIIEAHQGEILLENSIDGGLNVTIKL</sequence>
<evidence type="ECO:0000256" key="8">
    <source>
        <dbReference type="ARBA" id="ARBA00022777"/>
    </source>
</evidence>
<dbReference type="Proteomes" id="UP001628164">
    <property type="component" value="Unassembled WGS sequence"/>
</dbReference>
<keyword evidence="10" id="KW-0812">Transmembrane</keyword>
<dbReference type="PRINTS" id="PR00344">
    <property type="entry name" value="BCTRLSENSOR"/>
</dbReference>
<keyword evidence="6" id="KW-0808">Transferase</keyword>
<evidence type="ECO:0000256" key="4">
    <source>
        <dbReference type="ARBA" id="ARBA00022475"/>
    </source>
</evidence>
<accession>A0ABQ6PDR8</accession>
<dbReference type="InterPro" id="IPR050980">
    <property type="entry name" value="2C_sensor_his_kinase"/>
</dbReference>